<dbReference type="Proteomes" id="UP000246004">
    <property type="component" value="Unassembled WGS sequence"/>
</dbReference>
<reference evidence="2 4" key="1">
    <citation type="submission" date="2016-04" db="EMBL/GenBank/DDBJ databases">
        <title>Genome sequence of Methanosphaera cuniculi DSM 4103.</title>
        <authorList>
            <person name="Poehlein A."/>
            <person name="Seedorf H."/>
            <person name="Daniel R."/>
        </authorList>
    </citation>
    <scope>NUCLEOTIDE SEQUENCE [LARGE SCALE GENOMIC DNA]</scope>
    <source>
        <strain evidence="2 4">DSM 4103</strain>
    </source>
</reference>
<evidence type="ECO:0000313" key="4">
    <source>
        <dbReference type="Proteomes" id="UP000246004"/>
    </source>
</evidence>
<evidence type="ECO:0000313" key="3">
    <source>
        <dbReference type="Proteomes" id="UP000217528"/>
    </source>
</evidence>
<dbReference type="AlphaFoldDB" id="A0A2A2HBQ2"/>
<gene>
    <name evidence="1" type="ORF">ASJ82_06125</name>
    <name evidence="2" type="ORF">MSCUN_16050</name>
</gene>
<organism evidence="1 3">
    <name type="scientific">Methanosphaera cuniculi</name>
    <dbReference type="NCBI Taxonomy" id="1077256"/>
    <lineage>
        <taxon>Archaea</taxon>
        <taxon>Methanobacteriati</taxon>
        <taxon>Methanobacteriota</taxon>
        <taxon>Methanomada group</taxon>
        <taxon>Methanobacteria</taxon>
        <taxon>Methanobacteriales</taxon>
        <taxon>Methanobacteriaceae</taxon>
        <taxon>Methanosphaera</taxon>
    </lineage>
</organism>
<reference evidence="1 3" key="2">
    <citation type="journal article" date="2017" name="BMC Genomics">
        <title>Genomic analysis of methanogenic archaea reveals a shift towards energy conservation.</title>
        <authorList>
            <person name="Gilmore S.P."/>
            <person name="Henske J.K."/>
            <person name="Sexton J.A."/>
            <person name="Solomon K.V."/>
            <person name="Seppala S."/>
            <person name="Yoo J.I."/>
            <person name="Huyett L.M."/>
            <person name="Pressman A."/>
            <person name="Cogan J.Z."/>
            <person name="Kivenson V."/>
            <person name="Peng X."/>
            <person name="Tan Y."/>
            <person name="Valentine D.L."/>
            <person name="O'Malley M.A."/>
        </authorList>
    </citation>
    <scope>NUCLEOTIDE SEQUENCE [LARGE SCALE GENOMIC DNA]</scope>
    <source>
        <strain evidence="1 3">1R-7</strain>
    </source>
</reference>
<dbReference type="Proteomes" id="UP000217528">
    <property type="component" value="Unassembled WGS sequence"/>
</dbReference>
<evidence type="ECO:0000313" key="1">
    <source>
        <dbReference type="EMBL" id="PAV06726.1"/>
    </source>
</evidence>
<sequence>MKIDIEGISTSKIDNGIKIESDEDMYILGNIHGYDFQNKKSFNNHYSNNPELKRVVIQRHGISVISSIEKFKDKFFTNISVLIDEKLDNITMLFIYNTIHQTISTTLWKNNAIAKDKLDNELGNFYNVVYIACRGKSEKYLPYDISLFYEVKEILDEALNESLQNLNYPIKIIQTLEDHHITLDMIDKLALKFDKNIDIQQFNNILLELLKNPDIIAYLNMSLHLKDDIKNNTISELQTQKPDYKKIITKPIANITKDTTNTLNLIYQKLPHITIDDNIIIGLITATITNMTNKT</sequence>
<comment type="caution">
    <text evidence="1">The sequence shown here is derived from an EMBL/GenBank/DDBJ whole genome shotgun (WGS) entry which is preliminary data.</text>
</comment>
<dbReference type="OrthoDB" id="53211at2157"/>
<proteinExistence type="predicted"/>
<dbReference type="EMBL" id="LWMS01000048">
    <property type="protein sequence ID" value="PWL07523.1"/>
    <property type="molecule type" value="Genomic_DNA"/>
</dbReference>
<protein>
    <submittedName>
        <fullName evidence="1">Uncharacterized protein</fullName>
    </submittedName>
</protein>
<evidence type="ECO:0000313" key="2">
    <source>
        <dbReference type="EMBL" id="PWL07523.1"/>
    </source>
</evidence>
<keyword evidence="3" id="KW-1185">Reference proteome</keyword>
<dbReference type="EMBL" id="LMVN01000026">
    <property type="protein sequence ID" value="PAV06726.1"/>
    <property type="molecule type" value="Genomic_DNA"/>
</dbReference>
<accession>A0A2A2HBQ2</accession>
<name>A0A2A2HBQ2_9EURY</name>
<dbReference type="RefSeq" id="WP_095609157.1">
    <property type="nucleotide sequence ID" value="NZ_CAUHCB010000003.1"/>
</dbReference>